<dbReference type="PANTHER" id="PTHR21363:SF0">
    <property type="entry name" value="PREPHENATE DEHYDROGENASE [NADP(+)]"/>
    <property type="match status" value="1"/>
</dbReference>
<feature type="domain" description="Prephenate/arogenate dehydrogenase" evidence="11">
    <location>
        <begin position="41"/>
        <end position="332"/>
    </location>
</feature>
<evidence type="ECO:0000259" key="11">
    <source>
        <dbReference type="PROSITE" id="PS51176"/>
    </source>
</evidence>
<keyword evidence="14" id="KW-1185">Reference proteome</keyword>
<dbReference type="SUPFAM" id="SSF55021">
    <property type="entry name" value="ACT-like"/>
    <property type="match status" value="1"/>
</dbReference>
<dbReference type="InterPro" id="IPR003099">
    <property type="entry name" value="Prephen_DH"/>
</dbReference>
<dbReference type="SUPFAM" id="SSF48179">
    <property type="entry name" value="6-phosphogluconate dehydrogenase C-terminal domain-like"/>
    <property type="match status" value="1"/>
</dbReference>
<evidence type="ECO:0000256" key="6">
    <source>
        <dbReference type="ARBA" id="ARBA00023002"/>
    </source>
</evidence>
<evidence type="ECO:0000256" key="3">
    <source>
        <dbReference type="ARBA" id="ARBA00012068"/>
    </source>
</evidence>
<keyword evidence="6 13" id="KW-0560">Oxidoreductase</keyword>
<evidence type="ECO:0000256" key="5">
    <source>
        <dbReference type="ARBA" id="ARBA00022498"/>
    </source>
</evidence>
<dbReference type="EC" id="1.3.1.12" evidence="3"/>
<dbReference type="PANTHER" id="PTHR21363">
    <property type="entry name" value="PREPHENATE DEHYDROGENASE"/>
    <property type="match status" value="1"/>
</dbReference>
<keyword evidence="7" id="KW-0520">NAD</keyword>
<dbReference type="InterPro" id="IPR036291">
    <property type="entry name" value="NAD(P)-bd_dom_sf"/>
</dbReference>
<evidence type="ECO:0000313" key="13">
    <source>
        <dbReference type="EMBL" id="SLM94422.1"/>
    </source>
</evidence>
<feature type="compositionally biased region" description="Low complexity" evidence="10">
    <location>
        <begin position="9"/>
        <end position="37"/>
    </location>
</feature>
<keyword evidence="5" id="KW-0827">Tyrosine biosynthesis</keyword>
<comment type="catalytic activity">
    <reaction evidence="9">
        <text>prephenate + NAD(+) = 3-(4-hydroxyphenyl)pyruvate + CO2 + NADH</text>
        <dbReference type="Rhea" id="RHEA:13869"/>
        <dbReference type="ChEBI" id="CHEBI:16526"/>
        <dbReference type="ChEBI" id="CHEBI:29934"/>
        <dbReference type="ChEBI" id="CHEBI:36242"/>
        <dbReference type="ChEBI" id="CHEBI:57540"/>
        <dbReference type="ChEBI" id="CHEBI:57945"/>
        <dbReference type="EC" id="1.3.1.12"/>
    </reaction>
</comment>
<feature type="domain" description="ACT" evidence="12">
    <location>
        <begin position="342"/>
        <end position="410"/>
    </location>
</feature>
<dbReference type="Pfam" id="PF20463">
    <property type="entry name" value="PDH_C"/>
    <property type="match status" value="1"/>
</dbReference>
<accession>A0A1X6X5C1</accession>
<keyword evidence="8" id="KW-0028">Amino-acid biosynthesis</keyword>
<protein>
    <recommendedName>
        <fullName evidence="4">Prephenate dehydrogenase</fullName>
        <ecNumber evidence="3">1.3.1.12</ecNumber>
    </recommendedName>
</protein>
<dbReference type="PROSITE" id="PS51176">
    <property type="entry name" value="PDH_ADH"/>
    <property type="match status" value="1"/>
</dbReference>
<dbReference type="UniPathway" id="UPA00122">
    <property type="reaction ID" value="UER00961"/>
</dbReference>
<dbReference type="NCBIfam" id="NF005111">
    <property type="entry name" value="PRK06545.2-3"/>
    <property type="match status" value="1"/>
</dbReference>
<dbReference type="GO" id="GO:0008977">
    <property type="term" value="F:prephenate dehydrogenase (NAD+) activity"/>
    <property type="evidence" value="ECO:0007669"/>
    <property type="project" value="UniProtKB-EC"/>
</dbReference>
<evidence type="ECO:0000256" key="4">
    <source>
        <dbReference type="ARBA" id="ARBA00016891"/>
    </source>
</evidence>
<dbReference type="Pfam" id="PF02153">
    <property type="entry name" value="PDH_N"/>
    <property type="match status" value="1"/>
</dbReference>
<dbReference type="Gene3D" id="3.40.50.720">
    <property type="entry name" value="NAD(P)-binding Rossmann-like Domain"/>
    <property type="match status" value="1"/>
</dbReference>
<evidence type="ECO:0000256" key="10">
    <source>
        <dbReference type="SAM" id="MobiDB-lite"/>
    </source>
</evidence>
<dbReference type="Proteomes" id="UP000195981">
    <property type="component" value="Unassembled WGS sequence"/>
</dbReference>
<dbReference type="AlphaFoldDB" id="A0A1X6X5C1"/>
<dbReference type="InterPro" id="IPR050812">
    <property type="entry name" value="Preph/Arog_dehydrog"/>
</dbReference>
<evidence type="ECO:0000256" key="1">
    <source>
        <dbReference type="ARBA" id="ARBA00005067"/>
    </source>
</evidence>
<keyword evidence="8" id="KW-0057">Aromatic amino acid biosynthesis</keyword>
<dbReference type="Gene3D" id="3.30.70.260">
    <property type="match status" value="1"/>
</dbReference>
<name>A0A1X6X5C1_9MICO</name>
<dbReference type="InterPro" id="IPR046825">
    <property type="entry name" value="PDH_C"/>
</dbReference>
<proteinExistence type="inferred from homology"/>
<dbReference type="InterPro" id="IPR045865">
    <property type="entry name" value="ACT-like_dom_sf"/>
</dbReference>
<evidence type="ECO:0000256" key="9">
    <source>
        <dbReference type="ARBA" id="ARBA00049260"/>
    </source>
</evidence>
<comment type="similarity">
    <text evidence="2">Belongs to the prephenate/arogenate dehydrogenase family.</text>
</comment>
<evidence type="ECO:0000259" key="12">
    <source>
        <dbReference type="PROSITE" id="PS51671"/>
    </source>
</evidence>
<dbReference type="GO" id="GO:0070403">
    <property type="term" value="F:NAD+ binding"/>
    <property type="evidence" value="ECO:0007669"/>
    <property type="project" value="InterPro"/>
</dbReference>
<dbReference type="PROSITE" id="PS51671">
    <property type="entry name" value="ACT"/>
    <property type="match status" value="1"/>
</dbReference>
<gene>
    <name evidence="13" type="ORF">FM110_11305</name>
</gene>
<evidence type="ECO:0000256" key="2">
    <source>
        <dbReference type="ARBA" id="ARBA00007964"/>
    </source>
</evidence>
<reference evidence="13 14" key="1">
    <citation type="submission" date="2017-02" db="EMBL/GenBank/DDBJ databases">
        <authorList>
            <person name="Peterson S.W."/>
        </authorList>
    </citation>
    <scope>NUCLEOTIDE SEQUENCE [LARGE SCALE GENOMIC DNA]</scope>
    <source>
        <strain evidence="13 14">CIP104813</strain>
    </source>
</reference>
<comment type="pathway">
    <text evidence="1">Amino-acid biosynthesis; L-tyrosine biosynthesis; (4-hydroxyphenyl)pyruvate from prephenate (NAD(+) route): step 1/1.</text>
</comment>
<evidence type="ECO:0000313" key="14">
    <source>
        <dbReference type="Proteomes" id="UP000195981"/>
    </source>
</evidence>
<dbReference type="GO" id="GO:0006571">
    <property type="term" value="P:tyrosine biosynthetic process"/>
    <property type="evidence" value="ECO:0007669"/>
    <property type="project" value="UniProtKB-UniPathway"/>
</dbReference>
<sequence>MTEQPPAAPSALPRPSSAASAASGASPSGSSPSPAAASFPSPVRIIGTGLIGGSLGLALSGAGVDVQIQDSSPGTESLAVEMGAGHRPGATDAAPELVIVAAPPDVAARLVVEALAAFPDATVCDVASVKATVLSAVRRAAADPAAAISESDLARYVGAHPMAGREVSGVIAARGDLFLARPFVVVPHATSRAESTALVRRLGSEIGSVPLVMDAVDHDLSVAHVSHAPQVVASLLGASLASAPERSLELAGQGLRDTSRIAASDPRLWMEILSANAAAVSPILQEMRDRLDEVLAGLASHTGEDDPAQGSRRAVAQLIADGNIGVRRIPGRHGGAAEHFATITVLVPDRPGELGRLFTEIGETGVNLEDLALEHTFGQKVGIAHVSVQRGSEGLLTQALRERGWTVAEG</sequence>
<dbReference type="EMBL" id="FWFG01000099">
    <property type="protein sequence ID" value="SLM94422.1"/>
    <property type="molecule type" value="Genomic_DNA"/>
</dbReference>
<dbReference type="InterPro" id="IPR046826">
    <property type="entry name" value="PDH_N"/>
</dbReference>
<dbReference type="GO" id="GO:0004665">
    <property type="term" value="F:prephenate dehydrogenase (NADP+) activity"/>
    <property type="evidence" value="ECO:0007669"/>
    <property type="project" value="InterPro"/>
</dbReference>
<dbReference type="InterPro" id="IPR008927">
    <property type="entry name" value="6-PGluconate_DH-like_C_sf"/>
</dbReference>
<evidence type="ECO:0000256" key="7">
    <source>
        <dbReference type="ARBA" id="ARBA00023027"/>
    </source>
</evidence>
<dbReference type="Gene3D" id="1.10.3660.10">
    <property type="entry name" value="6-phosphogluconate dehydrogenase C-terminal like domain"/>
    <property type="match status" value="1"/>
</dbReference>
<dbReference type="InterPro" id="IPR002912">
    <property type="entry name" value="ACT_dom"/>
</dbReference>
<evidence type="ECO:0000256" key="8">
    <source>
        <dbReference type="ARBA" id="ARBA00023141"/>
    </source>
</evidence>
<organism evidence="13 14">
    <name type="scientific">Brachybacterium nesterenkovii</name>
    <dbReference type="NCBI Taxonomy" id="47847"/>
    <lineage>
        <taxon>Bacteria</taxon>
        <taxon>Bacillati</taxon>
        <taxon>Actinomycetota</taxon>
        <taxon>Actinomycetes</taxon>
        <taxon>Micrococcales</taxon>
        <taxon>Dermabacteraceae</taxon>
        <taxon>Brachybacterium</taxon>
    </lineage>
</organism>
<feature type="region of interest" description="Disordered" evidence="10">
    <location>
        <begin position="1"/>
        <end position="37"/>
    </location>
</feature>
<dbReference type="RefSeq" id="WP_268802201.1">
    <property type="nucleotide sequence ID" value="NZ_FWFG01000099.1"/>
</dbReference>
<dbReference type="SUPFAM" id="SSF51735">
    <property type="entry name" value="NAD(P)-binding Rossmann-fold domains"/>
    <property type="match status" value="1"/>
</dbReference>